<feature type="compositionally biased region" description="Basic and acidic residues" evidence="1">
    <location>
        <begin position="94"/>
        <end position="108"/>
    </location>
</feature>
<feature type="compositionally biased region" description="Pro residues" evidence="1">
    <location>
        <begin position="660"/>
        <end position="674"/>
    </location>
</feature>
<proteinExistence type="predicted"/>
<feature type="compositionally biased region" description="Polar residues" evidence="1">
    <location>
        <begin position="366"/>
        <end position="378"/>
    </location>
</feature>
<feature type="region of interest" description="Disordered" evidence="1">
    <location>
        <begin position="611"/>
        <end position="835"/>
    </location>
</feature>
<dbReference type="STRING" id="1447883.A0A2B7Y5Q2"/>
<dbReference type="InterPro" id="IPR056687">
    <property type="entry name" value="DUF7785"/>
</dbReference>
<protein>
    <submittedName>
        <fullName evidence="4">Uncharacterized protein</fullName>
    </submittedName>
</protein>
<dbReference type="AlphaFoldDB" id="A0A2B7Y5Q2"/>
<sequence>METDDPIATATMNGTLTPVPPQSDSAAHLTPGKRKRSSSPVEVAHPSNNSASTVSNTTQKEWLGQTLRDLLQILSKYDSDLGVLKCPLPSRPSVEPDNKRTKLSESPDDARTIESRIASGQYTSLQAVVEDVEAATNLVTGREQKSEIVANGSRNSLPPNTDLVNRARVFRKHLDNFILRNPFRDSPRSNPISSEKVEEKGAQNRIVANSREDKVVLTLFGNAPRGRQLFSSLQTSTIGPCLETSASATVTETRGPIDEATLPNGITTAKMIPFNVLQLEDDKQKTRTFGEVFAPRANLPILEPPRKVRPSSKVSSAITWASPYDAATGPKPAGERRGYTYSSIRSGHWLAYGYASNRALNGQQKQLAGVHGQNSPGTQPEKPVHLRSEDDSSLFRRVYSSFAPAFDSSGLAMPENVKDQIWWNRSGAKRLHTLFPVESEPDDDQPTNDRSELYPLDEDSLAETVNSFVIDTADECVEDKKKAEIVDKEEDKELDEVLGHISDLLETLNSYRQIRLLSQPVAGSQTPGPAANDSTKTPERSLDPSSAEVSMYEALKSSLSAIIATLPPYAVAKLDGTQLSDLNISQKILVENTDFPGTMEEDEYSLQQAQLARASQAANTARTPTPSLTPARTAPYHAVQPPTAAQFQRAYSSNTRPKHAPPPQNFAQRPPAPMQYPSNNSPQAFHPSRQIPQRAGYGQPQFPQAASPPYTQSGILQQFQRPSPNGIGPHPSQRIASPARGSPQPYANRPSQPVYQQQPQPQNGPHNMPVPGAGAGSPPRHPSSYGPSPQRPAYVNSTPGGAQPRYFPQQTQPLNIPTFPANQASPTPPPYSNSAAAAAIAAYGRTAAEQTALMERNKAQLAVSQRQKSGTPQPAPPPLNGQAPVQMNIPPVVQSNGNLPPAAGTTQ</sequence>
<comment type="caution">
    <text evidence="4">The sequence shown here is derived from an EMBL/GenBank/DDBJ whole genome shotgun (WGS) entry which is preliminary data.</text>
</comment>
<evidence type="ECO:0000259" key="3">
    <source>
        <dbReference type="Pfam" id="PF25289"/>
    </source>
</evidence>
<feature type="region of interest" description="Disordered" evidence="1">
    <location>
        <begin position="1"/>
        <end position="57"/>
    </location>
</feature>
<feature type="compositionally biased region" description="Low complexity" evidence="1">
    <location>
        <begin position="750"/>
        <end position="769"/>
    </location>
</feature>
<feature type="region of interest" description="Disordered" evidence="1">
    <location>
        <begin position="856"/>
        <end position="907"/>
    </location>
</feature>
<dbReference type="InterPro" id="IPR057199">
    <property type="entry name" value="DUF7877"/>
</dbReference>
<keyword evidence="5" id="KW-1185">Reference proteome</keyword>
<evidence type="ECO:0000313" key="4">
    <source>
        <dbReference type="EMBL" id="PGH16228.1"/>
    </source>
</evidence>
<evidence type="ECO:0000259" key="2">
    <source>
        <dbReference type="Pfam" id="PF25009"/>
    </source>
</evidence>
<feature type="compositionally biased region" description="Polar residues" evidence="1">
    <location>
        <begin position="862"/>
        <end position="872"/>
    </location>
</feature>
<feature type="compositionally biased region" description="Polar residues" evidence="1">
    <location>
        <begin position="701"/>
        <end position="723"/>
    </location>
</feature>
<accession>A0A2B7Y5Q2</accession>
<dbReference type="Pfam" id="PF25009">
    <property type="entry name" value="DUF7785"/>
    <property type="match status" value="1"/>
</dbReference>
<name>A0A2B7Y5Q2_POLH7</name>
<feature type="compositionally biased region" description="Polar residues" evidence="1">
    <location>
        <begin position="521"/>
        <end position="535"/>
    </location>
</feature>
<feature type="compositionally biased region" description="Low complexity" evidence="1">
    <location>
        <begin position="47"/>
        <end position="57"/>
    </location>
</feature>
<evidence type="ECO:0000313" key="5">
    <source>
        <dbReference type="Proteomes" id="UP000224634"/>
    </source>
</evidence>
<feature type="compositionally biased region" description="Polar residues" evidence="1">
    <location>
        <begin position="643"/>
        <end position="655"/>
    </location>
</feature>
<feature type="region of interest" description="Disordered" evidence="1">
    <location>
        <begin position="366"/>
        <end position="389"/>
    </location>
</feature>
<feature type="compositionally biased region" description="Polar residues" evidence="1">
    <location>
        <begin position="808"/>
        <end position="823"/>
    </location>
</feature>
<dbReference type="EMBL" id="PDNA01000075">
    <property type="protein sequence ID" value="PGH16228.1"/>
    <property type="molecule type" value="Genomic_DNA"/>
</dbReference>
<reference evidence="4 5" key="1">
    <citation type="submission" date="2017-10" db="EMBL/GenBank/DDBJ databases">
        <title>Comparative genomics in systemic dimorphic fungi from Ajellomycetaceae.</title>
        <authorList>
            <person name="Munoz J.F."/>
            <person name="Mcewen J.G."/>
            <person name="Clay O.K."/>
            <person name="Cuomo C.A."/>
        </authorList>
    </citation>
    <scope>NUCLEOTIDE SEQUENCE [LARGE SCALE GENOMIC DNA]</scope>
    <source>
        <strain evidence="4 5">UAMH7299</strain>
    </source>
</reference>
<evidence type="ECO:0000256" key="1">
    <source>
        <dbReference type="SAM" id="MobiDB-lite"/>
    </source>
</evidence>
<gene>
    <name evidence="4" type="ORF">AJ80_05251</name>
</gene>
<feature type="region of interest" description="Disordered" evidence="1">
    <location>
        <begin position="88"/>
        <end position="108"/>
    </location>
</feature>
<feature type="domain" description="DUF7785" evidence="2">
    <location>
        <begin position="491"/>
        <end position="590"/>
    </location>
</feature>
<feature type="domain" description="DUF7877" evidence="3">
    <location>
        <begin position="65"/>
        <end position="176"/>
    </location>
</feature>
<feature type="compositionally biased region" description="Polar residues" evidence="1">
    <location>
        <begin position="893"/>
        <end position="907"/>
    </location>
</feature>
<organism evidence="4 5">
    <name type="scientific">Polytolypa hystricis (strain UAMH7299)</name>
    <dbReference type="NCBI Taxonomy" id="1447883"/>
    <lineage>
        <taxon>Eukaryota</taxon>
        <taxon>Fungi</taxon>
        <taxon>Dikarya</taxon>
        <taxon>Ascomycota</taxon>
        <taxon>Pezizomycotina</taxon>
        <taxon>Eurotiomycetes</taxon>
        <taxon>Eurotiomycetidae</taxon>
        <taxon>Onygenales</taxon>
        <taxon>Onygenales incertae sedis</taxon>
        <taxon>Polytolypa</taxon>
    </lineage>
</organism>
<dbReference type="OrthoDB" id="5354458at2759"/>
<dbReference type="Proteomes" id="UP000224634">
    <property type="component" value="Unassembled WGS sequence"/>
</dbReference>
<dbReference type="Pfam" id="PF25289">
    <property type="entry name" value="DUF7877"/>
    <property type="match status" value="1"/>
</dbReference>
<feature type="compositionally biased region" description="Low complexity" evidence="1">
    <location>
        <begin position="611"/>
        <end position="623"/>
    </location>
</feature>
<feature type="region of interest" description="Disordered" evidence="1">
    <location>
        <begin position="519"/>
        <end position="546"/>
    </location>
</feature>